<name>A0A918ZY70_9ACTN</name>
<organism evidence="1 2">
    <name type="scientific">Streptomyces longispororuber</name>
    <dbReference type="NCBI Taxonomy" id="68230"/>
    <lineage>
        <taxon>Bacteria</taxon>
        <taxon>Bacillati</taxon>
        <taxon>Actinomycetota</taxon>
        <taxon>Actinomycetes</taxon>
        <taxon>Kitasatosporales</taxon>
        <taxon>Streptomycetaceae</taxon>
        <taxon>Streptomyces</taxon>
    </lineage>
</organism>
<protein>
    <submittedName>
        <fullName evidence="1">Uncharacterized protein</fullName>
    </submittedName>
</protein>
<proteinExistence type="predicted"/>
<dbReference type="Proteomes" id="UP000608024">
    <property type="component" value="Unassembled WGS sequence"/>
</dbReference>
<reference evidence="1" key="1">
    <citation type="journal article" date="2014" name="Int. J. Syst. Evol. Microbiol.">
        <title>Complete genome sequence of Corynebacterium casei LMG S-19264T (=DSM 44701T), isolated from a smear-ripened cheese.</title>
        <authorList>
            <consortium name="US DOE Joint Genome Institute (JGI-PGF)"/>
            <person name="Walter F."/>
            <person name="Albersmeier A."/>
            <person name="Kalinowski J."/>
            <person name="Ruckert C."/>
        </authorList>
    </citation>
    <scope>NUCLEOTIDE SEQUENCE</scope>
    <source>
        <strain evidence="1">JCM 4784</strain>
    </source>
</reference>
<evidence type="ECO:0000313" key="1">
    <source>
        <dbReference type="EMBL" id="GHE74301.1"/>
    </source>
</evidence>
<dbReference type="EMBL" id="BNBT01000084">
    <property type="protein sequence ID" value="GHE74301.1"/>
    <property type="molecule type" value="Genomic_DNA"/>
</dbReference>
<reference evidence="1" key="2">
    <citation type="submission" date="2020-09" db="EMBL/GenBank/DDBJ databases">
        <authorList>
            <person name="Sun Q."/>
            <person name="Ohkuma M."/>
        </authorList>
    </citation>
    <scope>NUCLEOTIDE SEQUENCE</scope>
    <source>
        <strain evidence="1">JCM 4784</strain>
    </source>
</reference>
<keyword evidence="2" id="KW-1185">Reference proteome</keyword>
<evidence type="ECO:0000313" key="2">
    <source>
        <dbReference type="Proteomes" id="UP000608024"/>
    </source>
</evidence>
<sequence length="64" mass="6720">MVDVSGECGPARLGVEMRETTFPDGTRGLITVEAGLSQDEVDLAAAEVWADKSGGRRGRGRQAS</sequence>
<dbReference type="AlphaFoldDB" id="A0A918ZY70"/>
<comment type="caution">
    <text evidence="1">The sequence shown here is derived from an EMBL/GenBank/DDBJ whole genome shotgun (WGS) entry which is preliminary data.</text>
</comment>
<accession>A0A918ZY70</accession>
<gene>
    <name evidence="1" type="ORF">GCM10018785_48130</name>
</gene>